<proteinExistence type="predicted"/>
<sequence>MISLLALPCCPAAREIDAQRVCHSRARPKVVLGLNYIDDEKPRIVLDMPCSVRYHSSVLNNVIIHAADGLSTALPHYRSAQNPWLNKVGRTEETCERLSLGKTVIPEEWVILGMCDSGFDPFRGDSAESATQPRVW</sequence>
<reference evidence="1 2" key="1">
    <citation type="journal article" date="2016" name="Mol. Biol. Evol.">
        <title>Comparative Genomics of Early-Diverging Mushroom-Forming Fungi Provides Insights into the Origins of Lignocellulose Decay Capabilities.</title>
        <authorList>
            <person name="Nagy L.G."/>
            <person name="Riley R."/>
            <person name="Tritt A."/>
            <person name="Adam C."/>
            <person name="Daum C."/>
            <person name="Floudas D."/>
            <person name="Sun H."/>
            <person name="Yadav J.S."/>
            <person name="Pangilinan J."/>
            <person name="Larsson K.H."/>
            <person name="Matsuura K."/>
            <person name="Barry K."/>
            <person name="Labutti K."/>
            <person name="Kuo R."/>
            <person name="Ohm R.A."/>
            <person name="Bhattacharya S.S."/>
            <person name="Shirouzu T."/>
            <person name="Yoshinaga Y."/>
            <person name="Martin F.M."/>
            <person name="Grigoriev I.V."/>
            <person name="Hibbett D.S."/>
        </authorList>
    </citation>
    <scope>NUCLEOTIDE SEQUENCE [LARGE SCALE GENOMIC DNA]</scope>
    <source>
        <strain evidence="1 2">HHB12733</strain>
    </source>
</reference>
<dbReference type="Proteomes" id="UP000076842">
    <property type="component" value="Unassembled WGS sequence"/>
</dbReference>
<protein>
    <submittedName>
        <fullName evidence="1">Uncharacterized protein</fullName>
    </submittedName>
</protein>
<name>A0A165C1D7_9BASI</name>
<accession>A0A165C1D7</accession>
<dbReference type="EMBL" id="KV424238">
    <property type="protein sequence ID" value="KZT50094.1"/>
    <property type="molecule type" value="Genomic_DNA"/>
</dbReference>
<keyword evidence="2" id="KW-1185">Reference proteome</keyword>
<organism evidence="1 2">
    <name type="scientific">Calocera cornea HHB12733</name>
    <dbReference type="NCBI Taxonomy" id="1353952"/>
    <lineage>
        <taxon>Eukaryota</taxon>
        <taxon>Fungi</taxon>
        <taxon>Dikarya</taxon>
        <taxon>Basidiomycota</taxon>
        <taxon>Agaricomycotina</taxon>
        <taxon>Dacrymycetes</taxon>
        <taxon>Dacrymycetales</taxon>
        <taxon>Dacrymycetaceae</taxon>
        <taxon>Calocera</taxon>
    </lineage>
</organism>
<dbReference type="InParanoid" id="A0A165C1D7"/>
<gene>
    <name evidence="1" type="ORF">CALCODRAFT_513504</name>
</gene>
<evidence type="ECO:0000313" key="2">
    <source>
        <dbReference type="Proteomes" id="UP000076842"/>
    </source>
</evidence>
<evidence type="ECO:0000313" key="1">
    <source>
        <dbReference type="EMBL" id="KZT50094.1"/>
    </source>
</evidence>
<dbReference type="AlphaFoldDB" id="A0A165C1D7"/>